<dbReference type="EMBL" id="JQDR03010021">
    <property type="protein sequence ID" value="KAA0194829.1"/>
    <property type="molecule type" value="Genomic_DNA"/>
</dbReference>
<reference evidence="3" key="3">
    <citation type="submission" date="2019-06" db="EMBL/GenBank/DDBJ databases">
        <authorList>
            <person name="Poynton C."/>
            <person name="Hasenbein S."/>
            <person name="Benoit J.B."/>
            <person name="Sepulveda M.S."/>
            <person name="Poelchau M.F."/>
            <person name="Murali S.C."/>
            <person name="Chen S."/>
            <person name="Glastad K.M."/>
            <person name="Werren J.H."/>
            <person name="Vineis J.H."/>
            <person name="Bowen J.L."/>
            <person name="Friedrich M."/>
            <person name="Jones J."/>
            <person name="Robertson H.M."/>
            <person name="Feyereisen R."/>
            <person name="Mechler-Hickson A."/>
            <person name="Mathers N."/>
            <person name="Lee C.E."/>
            <person name="Colbourne J.K."/>
            <person name="Biales A."/>
            <person name="Johnston J.S."/>
            <person name="Wellborn G.A."/>
            <person name="Rosendale A.J."/>
            <person name="Cridge A.G."/>
            <person name="Munoz-Torres M.C."/>
            <person name="Bain P.A."/>
            <person name="Manny A.R."/>
            <person name="Major K.M."/>
            <person name="Lambert F.N."/>
            <person name="Vulpe C.D."/>
            <person name="Tuck P."/>
            <person name="Blalock B.J."/>
            <person name="Lin Y.-Y."/>
            <person name="Smith M.E."/>
            <person name="Ochoa-Acuna H."/>
            <person name="Chen M.-J.M."/>
            <person name="Childers C.P."/>
            <person name="Qu J."/>
            <person name="Dugan S."/>
            <person name="Lee S.L."/>
            <person name="Chao H."/>
            <person name="Dinh H."/>
            <person name="Han Y."/>
            <person name="Doddapaneni H."/>
            <person name="Worley K.C."/>
            <person name="Muzny D.M."/>
            <person name="Gibbs R.A."/>
            <person name="Richards S."/>
        </authorList>
    </citation>
    <scope>NUCLEOTIDE SEQUENCE</scope>
    <source>
        <strain evidence="3">HAZT.00-mixed</strain>
        <tissue evidence="3">Whole organism</tissue>
    </source>
</reference>
<dbReference type="AlphaFoldDB" id="A0A6A0H291"/>
<dbReference type="InterPro" id="IPR012132">
    <property type="entry name" value="GMC_OxRdtase"/>
</dbReference>
<reference evidence="3" key="2">
    <citation type="journal article" date="2018" name="Environ. Sci. Technol.">
        <title>The Toxicogenome of Hyalella azteca: A Model for Sediment Ecotoxicology and Evolutionary Toxicology.</title>
        <authorList>
            <person name="Poynton H.C."/>
            <person name="Hasenbein S."/>
            <person name="Benoit J.B."/>
            <person name="Sepulveda M.S."/>
            <person name="Poelchau M.F."/>
            <person name="Hughes D.S.T."/>
            <person name="Murali S.C."/>
            <person name="Chen S."/>
            <person name="Glastad K.M."/>
            <person name="Goodisman M.A.D."/>
            <person name="Werren J.H."/>
            <person name="Vineis J.H."/>
            <person name="Bowen J.L."/>
            <person name="Friedrich M."/>
            <person name="Jones J."/>
            <person name="Robertson H.M."/>
            <person name="Feyereisen R."/>
            <person name="Mechler-Hickson A."/>
            <person name="Mathers N."/>
            <person name="Lee C.E."/>
            <person name="Colbourne J.K."/>
            <person name="Biales A."/>
            <person name="Johnston J.S."/>
            <person name="Wellborn G.A."/>
            <person name="Rosendale A.J."/>
            <person name="Cridge A.G."/>
            <person name="Munoz-Torres M.C."/>
            <person name="Bain P.A."/>
            <person name="Manny A.R."/>
            <person name="Major K.M."/>
            <person name="Lambert F.N."/>
            <person name="Vulpe C.D."/>
            <person name="Tuck P."/>
            <person name="Blalock B.J."/>
            <person name="Lin Y.Y."/>
            <person name="Smith M.E."/>
            <person name="Ochoa-Acuna H."/>
            <person name="Chen M.M."/>
            <person name="Childers C.P."/>
            <person name="Qu J."/>
            <person name="Dugan S."/>
            <person name="Lee S.L."/>
            <person name="Chao H."/>
            <person name="Dinh H."/>
            <person name="Han Y."/>
            <person name="Doddapaneni H."/>
            <person name="Worley K.C."/>
            <person name="Muzny D.M."/>
            <person name="Gibbs R.A."/>
            <person name="Richards S."/>
        </authorList>
    </citation>
    <scope>NUCLEOTIDE SEQUENCE</scope>
    <source>
        <strain evidence="3">HAZT.00-mixed</strain>
        <tissue evidence="3">Whole organism</tissue>
    </source>
</reference>
<gene>
    <name evidence="3" type="ORF">HAZT_HAZT000155</name>
</gene>
<dbReference type="SUPFAM" id="SSF51905">
    <property type="entry name" value="FAD/NAD(P)-binding domain"/>
    <property type="match status" value="1"/>
</dbReference>
<dbReference type="Pfam" id="PF05199">
    <property type="entry name" value="GMC_oxred_C"/>
    <property type="match status" value="1"/>
</dbReference>
<evidence type="ECO:0000256" key="1">
    <source>
        <dbReference type="ARBA" id="ARBA00010790"/>
    </source>
</evidence>
<feature type="domain" description="Glucose-methanol-choline oxidoreductase C-terminal" evidence="2">
    <location>
        <begin position="31"/>
        <end position="172"/>
    </location>
</feature>
<accession>A0A6A0H291</accession>
<sequence>MYINLLQTWEGYLKPLANRDSITILPMLLRPKSRGYITLRSASPQDHPLIFHNYFTHPDDMKVMVEGIKLAIEVAHTPAFRRFGTRMYEVIMPGCYHVKPWSDDYWECLARHSSFTIYHPSGTAKMGPYWDPEAVVDPELKVYGLSGLRVVDCSIMPTIVSGNTNAPVIMIAEKAADMVKGYWYYNQPSYAETLHKR</sequence>
<dbReference type="InterPro" id="IPR036188">
    <property type="entry name" value="FAD/NAD-bd_sf"/>
</dbReference>
<protein>
    <recommendedName>
        <fullName evidence="2">Glucose-methanol-choline oxidoreductase C-terminal domain-containing protein</fullName>
    </recommendedName>
</protein>
<comment type="similarity">
    <text evidence="1">Belongs to the GMC oxidoreductase family.</text>
</comment>
<reference evidence="3" key="1">
    <citation type="submission" date="2014-08" db="EMBL/GenBank/DDBJ databases">
        <authorList>
            <person name="Murali S."/>
            <person name="Richards S."/>
            <person name="Bandaranaike D."/>
            <person name="Bellair M."/>
            <person name="Blankenburg K."/>
            <person name="Chao H."/>
            <person name="Dinh H."/>
            <person name="Doddapaneni H."/>
            <person name="Dugan-Rocha S."/>
            <person name="Elkadiri S."/>
            <person name="Gnanaolivu R."/>
            <person name="Hughes D."/>
            <person name="Lee S."/>
            <person name="Li M."/>
            <person name="Ming W."/>
            <person name="Munidasa M."/>
            <person name="Muniz J."/>
            <person name="Nguyen L."/>
            <person name="Osuji N."/>
            <person name="Pu L.-L."/>
            <person name="Puazo M."/>
            <person name="Skinner E."/>
            <person name="Qu C."/>
            <person name="Quiroz J."/>
            <person name="Raj R."/>
            <person name="Weissenberger G."/>
            <person name="Xin Y."/>
            <person name="Zou X."/>
            <person name="Han Y."/>
            <person name="Worley K."/>
            <person name="Muzny D."/>
            <person name="Gibbs R."/>
        </authorList>
    </citation>
    <scope>NUCLEOTIDE SEQUENCE</scope>
    <source>
        <strain evidence="3">HAZT.00-mixed</strain>
        <tissue evidence="3">Whole organism</tissue>
    </source>
</reference>
<evidence type="ECO:0000259" key="2">
    <source>
        <dbReference type="Pfam" id="PF05199"/>
    </source>
</evidence>
<dbReference type="PANTHER" id="PTHR11552">
    <property type="entry name" value="GLUCOSE-METHANOL-CHOLINE GMC OXIDOREDUCTASE"/>
    <property type="match status" value="1"/>
</dbReference>
<dbReference type="OrthoDB" id="269227at2759"/>
<dbReference type="SUPFAM" id="SSF54373">
    <property type="entry name" value="FAD-linked reductases, C-terminal domain"/>
    <property type="match status" value="1"/>
</dbReference>
<proteinExistence type="inferred from homology"/>
<evidence type="ECO:0000313" key="3">
    <source>
        <dbReference type="EMBL" id="KAA0194829.1"/>
    </source>
</evidence>
<dbReference type="GO" id="GO:0016614">
    <property type="term" value="F:oxidoreductase activity, acting on CH-OH group of donors"/>
    <property type="evidence" value="ECO:0007669"/>
    <property type="project" value="InterPro"/>
</dbReference>
<name>A0A6A0H291_HYAAZ</name>
<organism evidence="3">
    <name type="scientific">Hyalella azteca</name>
    <name type="common">Amphipod</name>
    <dbReference type="NCBI Taxonomy" id="294128"/>
    <lineage>
        <taxon>Eukaryota</taxon>
        <taxon>Metazoa</taxon>
        <taxon>Ecdysozoa</taxon>
        <taxon>Arthropoda</taxon>
        <taxon>Crustacea</taxon>
        <taxon>Multicrustacea</taxon>
        <taxon>Malacostraca</taxon>
        <taxon>Eumalacostraca</taxon>
        <taxon>Peracarida</taxon>
        <taxon>Amphipoda</taxon>
        <taxon>Senticaudata</taxon>
        <taxon>Talitrida</taxon>
        <taxon>Talitroidea</taxon>
        <taxon>Hyalellidae</taxon>
        <taxon>Hyalella</taxon>
    </lineage>
</organism>
<dbReference type="InterPro" id="IPR007867">
    <property type="entry name" value="GMC_OxRtase_C"/>
</dbReference>
<dbReference type="GO" id="GO:0050660">
    <property type="term" value="F:flavin adenine dinucleotide binding"/>
    <property type="evidence" value="ECO:0007669"/>
    <property type="project" value="InterPro"/>
</dbReference>
<dbReference type="Proteomes" id="UP000711488">
    <property type="component" value="Unassembled WGS sequence"/>
</dbReference>
<dbReference type="Gene3D" id="3.30.560.10">
    <property type="entry name" value="Glucose Oxidase, domain 3"/>
    <property type="match status" value="1"/>
</dbReference>
<comment type="caution">
    <text evidence="3">The sequence shown here is derived from an EMBL/GenBank/DDBJ whole genome shotgun (WGS) entry which is preliminary data.</text>
</comment>
<dbReference type="PANTHER" id="PTHR11552:SF227">
    <property type="entry name" value="GLUCOSE DEHYDROGENASE [FAD, QUINONE]-LIKE PROTEIN"/>
    <property type="match status" value="1"/>
</dbReference>
<dbReference type="Gene3D" id="3.50.50.60">
    <property type="entry name" value="FAD/NAD(P)-binding domain"/>
    <property type="match status" value="1"/>
</dbReference>